<dbReference type="InterPro" id="IPR002350">
    <property type="entry name" value="Kazal_dom"/>
</dbReference>
<feature type="transmembrane region" description="Helical" evidence="9">
    <location>
        <begin position="966"/>
        <end position="987"/>
    </location>
</feature>
<feature type="region of interest" description="Disordered" evidence="8">
    <location>
        <begin position="143"/>
        <end position="180"/>
    </location>
</feature>
<organism evidence="12 14">
    <name type="scientific">Biomphalaria glabrata</name>
    <name type="common">Bloodfluke planorb</name>
    <name type="synonym">Freshwater snail</name>
    <dbReference type="NCBI Taxonomy" id="6526"/>
    <lineage>
        <taxon>Eukaryota</taxon>
        <taxon>Metazoa</taxon>
        <taxon>Spiralia</taxon>
        <taxon>Lophotrochozoa</taxon>
        <taxon>Mollusca</taxon>
        <taxon>Gastropoda</taxon>
        <taxon>Heterobranchia</taxon>
        <taxon>Euthyneura</taxon>
        <taxon>Panpulmonata</taxon>
        <taxon>Hygrophila</taxon>
        <taxon>Lymnaeoidea</taxon>
        <taxon>Planorbidae</taxon>
        <taxon>Biomphalaria</taxon>
    </lineage>
</organism>
<feature type="domain" description="Major facilitator superfamily (MFS) profile" evidence="10">
    <location>
        <begin position="445"/>
        <end position="1046"/>
    </location>
</feature>
<evidence type="ECO:0000256" key="3">
    <source>
        <dbReference type="ARBA" id="ARBA00022475"/>
    </source>
</evidence>
<dbReference type="InterPro" id="IPR036259">
    <property type="entry name" value="MFS_trans_sf"/>
</dbReference>
<keyword evidence="6 9" id="KW-0472">Membrane</keyword>
<evidence type="ECO:0000256" key="8">
    <source>
        <dbReference type="SAM" id="MobiDB-lite"/>
    </source>
</evidence>
<comment type="subcellular location">
    <subcellularLocation>
        <location evidence="1">Cell membrane</location>
        <topology evidence="1">Multi-pass membrane protein</topology>
    </subcellularLocation>
</comment>
<dbReference type="AlphaFoldDB" id="A0A9W2Z7G3"/>
<dbReference type="SUPFAM" id="SSF100895">
    <property type="entry name" value="Kazal-type serine protease inhibitors"/>
    <property type="match status" value="1"/>
</dbReference>
<feature type="compositionally biased region" description="Low complexity" evidence="8">
    <location>
        <begin position="63"/>
        <end position="74"/>
    </location>
</feature>
<dbReference type="RefSeq" id="XP_055870854.1">
    <property type="nucleotide sequence ID" value="XM_056014879.1"/>
</dbReference>
<dbReference type="GeneID" id="106055582"/>
<evidence type="ECO:0000256" key="7">
    <source>
        <dbReference type="ARBA" id="ARBA00023157"/>
    </source>
</evidence>
<dbReference type="PANTHER" id="PTHR11388:SF100">
    <property type="entry name" value="SOLUTE CARRIER ORGANIC ANION TRANSPORTER FAMILY MEMBER 4A1"/>
    <property type="match status" value="1"/>
</dbReference>
<evidence type="ECO:0000313" key="12">
    <source>
        <dbReference type="Proteomes" id="UP001165740"/>
    </source>
</evidence>
<dbReference type="NCBIfam" id="TIGR00805">
    <property type="entry name" value="oat"/>
    <property type="match status" value="1"/>
</dbReference>
<accession>A0A9W2Z7G3</accession>
<dbReference type="OrthoDB" id="5062115at2759"/>
<dbReference type="Gene3D" id="1.20.1250.20">
    <property type="entry name" value="MFS general substrate transporter like domains"/>
    <property type="match status" value="1"/>
</dbReference>
<dbReference type="PANTHER" id="PTHR11388">
    <property type="entry name" value="ORGANIC ANION TRANSPORTER"/>
    <property type="match status" value="1"/>
</dbReference>
<evidence type="ECO:0000256" key="5">
    <source>
        <dbReference type="ARBA" id="ARBA00022989"/>
    </source>
</evidence>
<feature type="transmembrane region" description="Helical" evidence="9">
    <location>
        <begin position="654"/>
        <end position="676"/>
    </location>
</feature>
<feature type="transmembrane region" description="Helical" evidence="9">
    <location>
        <begin position="762"/>
        <end position="787"/>
    </location>
</feature>
<keyword evidence="12" id="KW-1185">Reference proteome</keyword>
<feature type="transmembrane region" description="Helical" evidence="9">
    <location>
        <begin position="929"/>
        <end position="954"/>
    </location>
</feature>
<gene>
    <name evidence="13 14 15" type="primary">LOC106055582</name>
</gene>
<evidence type="ECO:0000256" key="2">
    <source>
        <dbReference type="ARBA" id="ARBA00009657"/>
    </source>
</evidence>
<dbReference type="Pfam" id="PF03137">
    <property type="entry name" value="OATP"/>
    <property type="match status" value="1"/>
</dbReference>
<dbReference type="CDD" id="cd17403">
    <property type="entry name" value="MFS_SLCO4_OATP4"/>
    <property type="match status" value="1"/>
</dbReference>
<dbReference type="PROSITE" id="PS51465">
    <property type="entry name" value="KAZAL_2"/>
    <property type="match status" value="1"/>
</dbReference>
<feature type="transmembrane region" description="Helical" evidence="9">
    <location>
        <begin position="794"/>
        <end position="814"/>
    </location>
</feature>
<evidence type="ECO:0000313" key="14">
    <source>
        <dbReference type="RefSeq" id="XP_055870853.1"/>
    </source>
</evidence>
<dbReference type="InterPro" id="IPR004156">
    <property type="entry name" value="OATP"/>
</dbReference>
<evidence type="ECO:0000256" key="6">
    <source>
        <dbReference type="ARBA" id="ARBA00023136"/>
    </source>
</evidence>
<evidence type="ECO:0000256" key="1">
    <source>
        <dbReference type="ARBA" id="ARBA00004651"/>
    </source>
</evidence>
<dbReference type="GO" id="GO:0016323">
    <property type="term" value="C:basolateral plasma membrane"/>
    <property type="evidence" value="ECO:0007669"/>
    <property type="project" value="TreeGrafter"/>
</dbReference>
<name>A0A9W2Z7G3_BIOGL</name>
<feature type="region of interest" description="Disordered" evidence="8">
    <location>
        <begin position="195"/>
        <end position="239"/>
    </location>
</feature>
<keyword evidence="5 9" id="KW-1133">Transmembrane helix</keyword>
<evidence type="ECO:0000313" key="13">
    <source>
        <dbReference type="RefSeq" id="XP_055870851.1"/>
    </source>
</evidence>
<feature type="compositionally biased region" description="Polar residues" evidence="8">
    <location>
        <begin position="220"/>
        <end position="233"/>
    </location>
</feature>
<evidence type="ECO:0000313" key="15">
    <source>
        <dbReference type="RefSeq" id="XP_055870854.1"/>
    </source>
</evidence>
<dbReference type="PROSITE" id="PS50850">
    <property type="entry name" value="MFS"/>
    <property type="match status" value="1"/>
</dbReference>
<dbReference type="Pfam" id="PF07648">
    <property type="entry name" value="Kazal_2"/>
    <property type="match status" value="1"/>
</dbReference>
<reference evidence="13 14" key="1">
    <citation type="submission" date="2025-04" db="UniProtKB">
        <authorList>
            <consortium name="RefSeq"/>
        </authorList>
    </citation>
    <scope>IDENTIFICATION</scope>
</reference>
<feature type="domain" description="Kazal-like" evidence="11">
    <location>
        <begin position="847"/>
        <end position="902"/>
    </location>
</feature>
<feature type="transmembrane region" description="Helical" evidence="9">
    <location>
        <begin position="570"/>
        <end position="593"/>
    </location>
</feature>
<evidence type="ECO:0000259" key="10">
    <source>
        <dbReference type="PROSITE" id="PS50850"/>
    </source>
</evidence>
<feature type="transmembrane region" description="Helical" evidence="9">
    <location>
        <begin position="719"/>
        <end position="742"/>
    </location>
</feature>
<proteinExistence type="inferred from homology"/>
<evidence type="ECO:0000259" key="11">
    <source>
        <dbReference type="PROSITE" id="PS51465"/>
    </source>
</evidence>
<dbReference type="RefSeq" id="XP_055870851.1">
    <property type="nucleotide sequence ID" value="XM_056014876.1"/>
</dbReference>
<keyword evidence="7" id="KW-1015">Disulfide bond</keyword>
<keyword evidence="3" id="KW-1003">Cell membrane</keyword>
<comment type="similarity">
    <text evidence="2">Belongs to the organo anion transporter (TC 2.A.60) family.</text>
</comment>
<keyword evidence="4 9" id="KW-0812">Transmembrane</keyword>
<evidence type="ECO:0000256" key="9">
    <source>
        <dbReference type="SAM" id="Phobius"/>
    </source>
</evidence>
<sequence>MTSFSSGAFRGVASKDERLFEEEQLPDGSFDKADDELVIVEVEDRKHDAVSDDEAAPLTVRFTAPLTPHLTAPTSKKHGQGKLKSPLSKGNSHQNEKEWFPLLKSSSRIEDNSQLELSPHFENAHVRTPRSTTVTSNLSPRRVQHIDPDDAHFSGIDRTASQNGPGSALDPNRSRADNQNKCASVSELPAFHKETGSALSVPSKEPSASSRPLHAPGRLDSNTVKPWPSTGSVDLTGHRNVPDLIKDRPLESSHGGTVTSFPVIGLLDPESKNCNQHGCRPLGCATDHRRLSHNYIPVSGDVSDISSSFDRNELRHGSLADHLDVRSQQHLLDSRKSQNIVVDIKDNLVDKNCQEPIMGDGVILESYTALDPQRKNDHSINGYLDTNKNGPTKDISLDGEKKIDHSNGKVFSEVEDKEEADDGGPCGWGPFRLDFCQRFRSPAWFLVVLTLCGACQGMAVNGFVNTVISTIEKRYEISSTESGLIASCYDIVFVLLVIPVSYFGGHGHKPRYLGISILILGIGSFVFALPHFISGSYIVDNADDTVCKLMSNNSHGCANSAASSLSNYKYFFFLGQGLHGAGATALYTLGVTYIDENVPQRVSSFYNGIFYTGAIIGPAIGYMVGAEFLNIYTEVTVDPTTLGLDTSNPKWVGAWWIGFLISGVFGVLLSLPLLAYPSSLPGSKKYALERGKEAQAMKSTDVTGKSLGLKDCLLSIKLLLTNIPFMFINLAAAADGVLVAGFSTFMPKFIEYQFGVSAGTAALYVGLAVVPAGGGATFAGGFIVRLFNLKVRGILRLCTIMSFVLFALAFSLLMECDTGPFAGVTLSYGQTDVRLSTKFSNATFMGKALNNSCNQRCGCAEEDYFPMCGRDNVMYFSPCYAGCTSSRHDGKSKMYYNCSCVNYNVTDEDWVRGTTHMGVFGKCEYKCQWLTVFMVLFTFMIVFVFITSMPSLTATLRCVPDHQRSFGLGIQWIVARCLGSIPGPILFGKMFDLACLVWQKRCDGEGSCFFYDNHNMSINLMVLALVFSLIAALTFLIALCFYKVKSDEVTVEVNGSSKEDKSKEGINLQDLSLHKDTGVSLKDSDFIYQTNQSRPEHDSR</sequence>
<dbReference type="Proteomes" id="UP001165740">
    <property type="component" value="Chromosome 17"/>
</dbReference>
<dbReference type="InterPro" id="IPR020846">
    <property type="entry name" value="MFS_dom"/>
</dbReference>
<feature type="region of interest" description="Disordered" evidence="8">
    <location>
        <begin position="62"/>
        <end position="96"/>
    </location>
</feature>
<feature type="transmembrane region" description="Helical" evidence="9">
    <location>
        <begin position="512"/>
        <end position="533"/>
    </location>
</feature>
<dbReference type="RefSeq" id="XP_055870853.1">
    <property type="nucleotide sequence ID" value="XM_056014878.1"/>
</dbReference>
<evidence type="ECO:0000256" key="4">
    <source>
        <dbReference type="ARBA" id="ARBA00022692"/>
    </source>
</evidence>
<feature type="transmembrane region" description="Helical" evidence="9">
    <location>
        <begin position="484"/>
        <end position="505"/>
    </location>
</feature>
<protein>
    <submittedName>
        <fullName evidence="13 14">Solute carrier organic anion transporter family member 4A1-like isoform X1</fullName>
    </submittedName>
</protein>
<feature type="transmembrane region" description="Helical" evidence="9">
    <location>
        <begin position="605"/>
        <end position="624"/>
    </location>
</feature>
<feature type="transmembrane region" description="Helical" evidence="9">
    <location>
        <begin position="1020"/>
        <end position="1042"/>
    </location>
</feature>
<dbReference type="SUPFAM" id="SSF103473">
    <property type="entry name" value="MFS general substrate transporter"/>
    <property type="match status" value="1"/>
</dbReference>
<dbReference type="InterPro" id="IPR036058">
    <property type="entry name" value="Kazal_dom_sf"/>
</dbReference>
<dbReference type="GO" id="GO:0043252">
    <property type="term" value="P:sodium-independent organic anion transport"/>
    <property type="evidence" value="ECO:0007669"/>
    <property type="project" value="TreeGrafter"/>
</dbReference>
<dbReference type="GO" id="GO:0015347">
    <property type="term" value="F:sodium-independent organic anion transmembrane transporter activity"/>
    <property type="evidence" value="ECO:0007669"/>
    <property type="project" value="TreeGrafter"/>
</dbReference>